<feature type="domain" description="C2H2-type" evidence="20">
    <location>
        <begin position="4"/>
        <end position="25"/>
    </location>
</feature>
<evidence type="ECO:0000256" key="3">
    <source>
        <dbReference type="ARBA" id="ARBA00004496"/>
    </source>
</evidence>
<comment type="subunit">
    <text evidence="5">Interacts with RPA1 and RPA2.</text>
</comment>
<dbReference type="EC" id="3.4.19.12" evidence="6"/>
<evidence type="ECO:0000256" key="19">
    <source>
        <dbReference type="SAM" id="Coils"/>
    </source>
</evidence>
<dbReference type="ExpressionAtlas" id="F6Q197">
    <property type="expression patterns" value="baseline"/>
</dbReference>
<dbReference type="Ensembl" id="ENSXETT00000030724">
    <property type="protein sequence ID" value="ENSXETP00000030724"/>
    <property type="gene ID" value="ENSXETG00000014074"/>
</dbReference>
<organism evidence="21">
    <name type="scientific">Xenopus tropicalis</name>
    <name type="common">Western clawed frog</name>
    <name type="synonym">Silurana tropicalis</name>
    <dbReference type="NCBI Taxonomy" id="8364"/>
    <lineage>
        <taxon>Eukaryota</taxon>
        <taxon>Metazoa</taxon>
        <taxon>Chordata</taxon>
        <taxon>Craniata</taxon>
        <taxon>Vertebrata</taxon>
        <taxon>Euteleostomi</taxon>
        <taxon>Amphibia</taxon>
        <taxon>Batrachia</taxon>
        <taxon>Anura</taxon>
        <taxon>Pipoidea</taxon>
        <taxon>Pipidae</taxon>
        <taxon>Xenopodinae</taxon>
        <taxon>Xenopus</taxon>
        <taxon>Silurana</taxon>
    </lineage>
</organism>
<evidence type="ECO:0000256" key="15">
    <source>
        <dbReference type="ARBA" id="ARBA00023242"/>
    </source>
</evidence>
<evidence type="ECO:0000256" key="12">
    <source>
        <dbReference type="ARBA" id="ARBA00022801"/>
    </source>
</evidence>
<dbReference type="Pfam" id="PF07910">
    <property type="entry name" value="Peptidase_C78"/>
    <property type="match status" value="1"/>
</dbReference>
<keyword evidence="13" id="KW-0862">Zinc</keyword>
<keyword evidence="14" id="KW-0007">Acetylation</keyword>
<evidence type="ECO:0000313" key="21">
    <source>
        <dbReference type="Ensembl" id="ENSXETP00000030724"/>
    </source>
</evidence>
<keyword evidence="15" id="KW-0539">Nucleus</keyword>
<keyword evidence="19" id="KW-0175">Coiled coil</keyword>
<dbReference type="FunCoup" id="F6Q197">
    <property type="interactions" value="1841"/>
</dbReference>
<evidence type="ECO:0000256" key="4">
    <source>
        <dbReference type="ARBA" id="ARBA00010469"/>
    </source>
</evidence>
<comment type="catalytic activity">
    <reaction evidence="1">
        <text>Thiol-dependent hydrolysis of ester, thioester, amide, peptide and isopeptide bonds formed by the C-terminal Gly of ubiquitin (a 76-residue protein attached to proteins as an intracellular targeting signal).</text>
        <dbReference type="EC" id="3.4.19.12"/>
    </reaction>
</comment>
<dbReference type="GO" id="GO:0005634">
    <property type="term" value="C:nucleus"/>
    <property type="evidence" value="ECO:0007669"/>
    <property type="project" value="UniProtKB-SubCell"/>
</dbReference>
<dbReference type="InParanoid" id="F6Q197"/>
<evidence type="ECO:0000256" key="8">
    <source>
        <dbReference type="ARBA" id="ARBA00022490"/>
    </source>
</evidence>
<evidence type="ECO:0000259" key="20">
    <source>
        <dbReference type="PROSITE" id="PS00028"/>
    </source>
</evidence>
<feature type="domain" description="C2H2-type" evidence="20">
    <location>
        <begin position="230"/>
        <end position="250"/>
    </location>
</feature>
<evidence type="ECO:0000256" key="13">
    <source>
        <dbReference type="ARBA" id="ARBA00022833"/>
    </source>
</evidence>
<dbReference type="eggNOG" id="KOG4696">
    <property type="taxonomic scope" value="Eukaryota"/>
</dbReference>
<dbReference type="Bgee" id="ENSXETG00000014074">
    <property type="expression patterns" value="Expressed in egg cell and 14 other cell types or tissues"/>
</dbReference>
<evidence type="ECO:0000256" key="11">
    <source>
        <dbReference type="ARBA" id="ARBA00022771"/>
    </source>
</evidence>
<evidence type="ECO:0000256" key="6">
    <source>
        <dbReference type="ARBA" id="ARBA00012759"/>
    </source>
</evidence>
<sequence length="639" mass="71626">MLICDICTQEVHSENDMKSHLLLAHMEQDACCPFCPLAGLSYDELNFHIHAAHEDILEVWSEDEQNTSEGIIDNSAGRRALQDSDTRDHEALIADKPRLSVPSQPNENNLQNNLNNECPQFSRIHCLSTSKSSSVAQPTNTIIDLTAGAACSEPSVYDVDSVREICDNTNFDVQSQSVTPPPSCDMDFVPECPFCCEVKASLEELECHVKTEHADLLGTPTKDDCRQYECPLCTLVCANSQILEEHVNLHLEESSCDEGTRRGGKYSTNLQMLLLYHNVIWGFTGASAKTSTDQNLARQLQEEEDHQRRAEESQREKEEFQKLQQLFGLDNSGGYKQQSLHNMERAVGRGRMQPMEFHLHRAQMMESLATGVDDGRTKTSGVIEALTRYYRNAAHEVTRVWLCSNLDHFSNSSGDKGWGCGFRNFQMLLSSLLLNDAYHNCLQACRSIPCIPKIQSMIEDAWKEGFDPQGASHFNGKLQGTKAWIGACEIYCLLTSLQLKCRIIDFHQPSSSSGTHPLLFDWVLKYYASEGPVVGKVVCTTKLPIYLQHQGHSRTIVGIEERKNNTFCLLIFDPGCSSENMQKLLKQNVDGAALKGLRKFVGSLKHKQYQIVAVDGTLSPEGKAVRLQDSKVFRAERIP</sequence>
<keyword evidence="12" id="KW-0378">Hydrolase</keyword>
<keyword evidence="11" id="KW-0863">Zinc-finger</keyword>
<keyword evidence="8" id="KW-0963">Cytoplasm</keyword>
<dbReference type="GeneTree" id="ENSGT00390000008232"/>
<comment type="similarity">
    <text evidence="4">Belongs to the peptidase C78 family. ZUFSP subfamily.</text>
</comment>
<dbReference type="PROSITE" id="PS00028">
    <property type="entry name" value="ZINC_FINGER_C2H2_1"/>
    <property type="match status" value="2"/>
</dbReference>
<evidence type="ECO:0000256" key="7">
    <source>
        <dbReference type="ARBA" id="ARBA00021993"/>
    </source>
</evidence>
<dbReference type="InterPro" id="IPR050688">
    <property type="entry name" value="Zinc_finger/UBP_domain"/>
</dbReference>
<comment type="function">
    <text evidence="18">Deubiquitinase with endodeubiquitinase activity that specifically interacts with and cleaves 'Lys-63'-linked long polyubiquitin chains. Shows only weak activity against 'Lys-11' and 'Lys-48'-linked chains. Plays an important role in genome stability pathways, functioning to prevent spontaneous DNA damage and also promote cellular survival in response to exogenous DNA damage. Modulates the ubiquitination status of replication protein A (RPA) complex proteins in response to replication stress.</text>
</comment>
<feature type="coiled-coil region" evidence="19">
    <location>
        <begin position="296"/>
        <end position="323"/>
    </location>
</feature>
<evidence type="ECO:0000256" key="18">
    <source>
        <dbReference type="ARBA" id="ARBA00045669"/>
    </source>
</evidence>
<gene>
    <name evidence="21" type="primary">zup1</name>
</gene>
<name>F6Q197_XENTR</name>
<dbReference type="GO" id="GO:0008270">
    <property type="term" value="F:zinc ion binding"/>
    <property type="evidence" value="ECO:0007669"/>
    <property type="project" value="UniProtKB-KW"/>
</dbReference>
<dbReference type="GO" id="GO:0005737">
    <property type="term" value="C:cytoplasm"/>
    <property type="evidence" value="ECO:0007669"/>
    <property type="project" value="UniProtKB-SubCell"/>
</dbReference>
<dbReference type="PANTHER" id="PTHR24403">
    <property type="entry name" value="ZINC FINGER PROTEIN"/>
    <property type="match status" value="1"/>
</dbReference>
<dbReference type="AlphaFoldDB" id="F6Q197"/>
<dbReference type="GO" id="GO:0004843">
    <property type="term" value="F:cysteine-type deubiquitinase activity"/>
    <property type="evidence" value="ECO:0007669"/>
    <property type="project" value="UniProtKB-EC"/>
</dbReference>
<dbReference type="Xenbase" id="XB-GENE-968376">
    <property type="gene designation" value="zup1"/>
</dbReference>
<dbReference type="InterPro" id="IPR013087">
    <property type="entry name" value="Znf_C2H2_type"/>
</dbReference>
<dbReference type="PANTHER" id="PTHR24403:SF82">
    <property type="entry name" value="ZINC FINGER-CONTAINING UBIQUITIN PEPTIDASE 1"/>
    <property type="match status" value="1"/>
</dbReference>
<protein>
    <recommendedName>
        <fullName evidence="7">Zinc finger-containing ubiquitin peptidase 1</fullName>
        <ecNumber evidence="6">3.4.19.12</ecNumber>
    </recommendedName>
    <alternativeName>
        <fullName evidence="17">Lys-63-specific deubiquitinase ZUFSP</fullName>
    </alternativeName>
    <alternativeName>
        <fullName evidence="16">Zinc finger with UFM1-specific peptidase domain protein</fullName>
    </alternativeName>
</protein>
<evidence type="ECO:0000256" key="16">
    <source>
        <dbReference type="ARBA" id="ARBA00029662"/>
    </source>
</evidence>
<dbReference type="InterPro" id="IPR012462">
    <property type="entry name" value="UFSP1/2_DUB_cat"/>
</dbReference>
<evidence type="ECO:0000256" key="1">
    <source>
        <dbReference type="ARBA" id="ARBA00000707"/>
    </source>
</evidence>
<reference evidence="21" key="2">
    <citation type="submission" date="2011-06" db="UniProtKB">
        <authorList>
            <consortium name="Ensembl"/>
        </authorList>
    </citation>
    <scope>IDENTIFICATION</scope>
</reference>
<evidence type="ECO:0000256" key="14">
    <source>
        <dbReference type="ARBA" id="ARBA00022990"/>
    </source>
</evidence>
<evidence type="ECO:0000256" key="17">
    <source>
        <dbReference type="ARBA" id="ARBA00031481"/>
    </source>
</evidence>
<dbReference type="SMART" id="SM00355">
    <property type="entry name" value="ZnF_C2H2"/>
    <property type="match status" value="4"/>
</dbReference>
<evidence type="ECO:0000256" key="9">
    <source>
        <dbReference type="ARBA" id="ARBA00022723"/>
    </source>
</evidence>
<dbReference type="Gene3D" id="3.90.70.130">
    <property type="match status" value="1"/>
</dbReference>
<dbReference type="FunFam" id="3.90.70.130:FF:000002">
    <property type="entry name" value="Zinc finger containing ubiquitin peptidase 1"/>
    <property type="match status" value="1"/>
</dbReference>
<keyword evidence="10" id="KW-0677">Repeat</keyword>
<proteinExistence type="inferred from homology"/>
<evidence type="ECO:0000256" key="10">
    <source>
        <dbReference type="ARBA" id="ARBA00022737"/>
    </source>
</evidence>
<accession>F6Q197</accession>
<evidence type="ECO:0000256" key="2">
    <source>
        <dbReference type="ARBA" id="ARBA00004123"/>
    </source>
</evidence>
<evidence type="ECO:0000256" key="5">
    <source>
        <dbReference type="ARBA" id="ARBA00011274"/>
    </source>
</evidence>
<keyword evidence="9" id="KW-0479">Metal-binding</keyword>
<comment type="subcellular location">
    <subcellularLocation>
        <location evidence="3">Cytoplasm</location>
    </subcellularLocation>
    <subcellularLocation>
        <location evidence="2">Nucleus</location>
    </subcellularLocation>
</comment>
<reference evidence="21" key="1">
    <citation type="journal article" date="2010" name="Science">
        <title>The genome of the Western clawed frog Xenopus tropicalis.</title>
        <authorList>
            <person name="Hellsten U."/>
            <person name="Harland R.M."/>
            <person name="Gilchrist M.J."/>
            <person name="Hendrix D."/>
            <person name="Jurka J."/>
            <person name="Kapitonov V."/>
            <person name="Ovcharenko I."/>
            <person name="Putnam N.H."/>
            <person name="Shu S."/>
            <person name="Taher L."/>
            <person name="Blitz I.L."/>
            <person name="Blumberg B."/>
            <person name="Dichmann D.S."/>
            <person name="Dubchak I."/>
            <person name="Amaya E."/>
            <person name="Detter J.C."/>
            <person name="Fletcher R."/>
            <person name="Gerhard D.S."/>
            <person name="Goodstein D."/>
            <person name="Graves T."/>
            <person name="Grigoriev I.V."/>
            <person name="Grimwood J."/>
            <person name="Kawashima T."/>
            <person name="Lindquist E."/>
            <person name="Lucas S.M."/>
            <person name="Mead P.E."/>
            <person name="Mitros T."/>
            <person name="Ogino H."/>
            <person name="Ohta Y."/>
            <person name="Poliakov A.V."/>
            <person name="Pollet N."/>
            <person name="Robert J."/>
            <person name="Salamov A."/>
            <person name="Sater A.K."/>
            <person name="Schmutz J."/>
            <person name="Terry A."/>
            <person name="Vize P.D."/>
            <person name="Warren W.C."/>
            <person name="Wells D."/>
            <person name="Wills A."/>
            <person name="Wilson R.K."/>
            <person name="Zimmerman L.B."/>
            <person name="Zorn A.M."/>
            <person name="Grainger R."/>
            <person name="Grammer T."/>
            <person name="Khokha M.K."/>
            <person name="Richardson P.M."/>
            <person name="Rokhsar D.S."/>
        </authorList>
    </citation>
    <scope>NUCLEOTIDE SEQUENCE [LARGE SCALE GENOMIC DNA]</scope>
    <source>
        <strain evidence="21">Nigerian</strain>
    </source>
</reference>